<evidence type="ECO:0000256" key="1">
    <source>
        <dbReference type="SAM" id="MobiDB-lite"/>
    </source>
</evidence>
<protein>
    <submittedName>
        <fullName evidence="2">Uncharacterized protein</fullName>
    </submittedName>
</protein>
<dbReference type="AlphaFoldDB" id="A0A7U2I7K9"/>
<evidence type="ECO:0000313" key="2">
    <source>
        <dbReference type="EMBL" id="QRD03007.1"/>
    </source>
</evidence>
<dbReference type="OMA" id="ININRWT"/>
<gene>
    <name evidence="2" type="ORF">JI435_142060</name>
</gene>
<dbReference type="EMBL" id="CP069036">
    <property type="protein sequence ID" value="QRD03007.1"/>
    <property type="molecule type" value="Genomic_DNA"/>
</dbReference>
<feature type="region of interest" description="Disordered" evidence="1">
    <location>
        <begin position="1"/>
        <end position="168"/>
    </location>
</feature>
<reference evidence="3" key="1">
    <citation type="journal article" date="2021" name="BMC Genomics">
        <title>Chromosome-level genome assembly and manually-curated proteome of model necrotroph Parastagonospora nodorum Sn15 reveals a genome-wide trove of candidate effector homologs, and redundancy of virulence-related functions within an accessory chromosome.</title>
        <authorList>
            <person name="Bertazzoni S."/>
            <person name="Jones D.A.B."/>
            <person name="Phan H.T."/>
            <person name="Tan K.-C."/>
            <person name="Hane J.K."/>
        </authorList>
    </citation>
    <scope>NUCLEOTIDE SEQUENCE [LARGE SCALE GENOMIC DNA]</scope>
    <source>
        <strain evidence="3">SN15 / ATCC MYA-4574 / FGSC 10173)</strain>
    </source>
</reference>
<organism evidence="2 3">
    <name type="scientific">Phaeosphaeria nodorum (strain SN15 / ATCC MYA-4574 / FGSC 10173)</name>
    <name type="common">Glume blotch fungus</name>
    <name type="synonym">Parastagonospora nodorum</name>
    <dbReference type="NCBI Taxonomy" id="321614"/>
    <lineage>
        <taxon>Eukaryota</taxon>
        <taxon>Fungi</taxon>
        <taxon>Dikarya</taxon>
        <taxon>Ascomycota</taxon>
        <taxon>Pezizomycotina</taxon>
        <taxon>Dothideomycetes</taxon>
        <taxon>Pleosporomycetidae</taxon>
        <taxon>Pleosporales</taxon>
        <taxon>Pleosporineae</taxon>
        <taxon>Phaeosphaeriaceae</taxon>
        <taxon>Parastagonospora</taxon>
    </lineage>
</organism>
<evidence type="ECO:0000313" key="3">
    <source>
        <dbReference type="Proteomes" id="UP000663193"/>
    </source>
</evidence>
<proteinExistence type="predicted"/>
<dbReference type="Proteomes" id="UP000663193">
    <property type="component" value="Chromosome 14"/>
</dbReference>
<feature type="compositionally biased region" description="Acidic residues" evidence="1">
    <location>
        <begin position="36"/>
        <end position="45"/>
    </location>
</feature>
<sequence>MATRSRRMQGSIGSSWDEGGYSSEDGASIHTASNSEGEEGFEESDKEYTDKATPLLSRSTRASLPQRHETPTNTPTRATARHSQNGSSQSTPRPIKSSRSTPQSVEPSFIMPRAPMNSSLDNLMDDYANGTPTRNSQLRNRKQRQDSRASPGPKTSSRRSSKTARPVEQEDPELGPWWYVNAFYQNILSPFLGYFWDIFSYANRHFVKPLLGFIMGIAILFFGIQLASRALHSQISTALAPLCLIPGSSYLIPTCSTSTPTEGRAQFEELMNVQGRFESILDSSKDTSDLPAIIKDSELAIRDLRTLVKSSHLPSRSQLAVEFDFFVLTAKEASSDLARYNTRIGAVLDRVIGTNIWTYAVLDGLQKDAASTGLLGRVVGSLTASPKRSLEQRIYDQYIAHVTKNREEIASLISAAQALLMVLTNMDARLDTIFSLAVNDDATISRNHDELLSHLWTKLGGNKASVKSNVKSLTLLRDVSSYRKRALTHVSQTLVKLQEIQSELEVLHDDVGRPELLGWEGEGGLVFQMGVIDSTVERLRRARGESLRVEGEGVRRRINGVEGGDVRELPGAGTTKVVDLKR</sequence>
<dbReference type="VEuPathDB" id="FungiDB:JI435_142060"/>
<name>A0A7U2I7K9_PHANO</name>
<feature type="compositionally biased region" description="Polar residues" evidence="1">
    <location>
        <begin position="82"/>
        <end position="106"/>
    </location>
</feature>
<keyword evidence="3" id="KW-1185">Reference proteome</keyword>
<dbReference type="OrthoDB" id="4179406at2759"/>
<accession>A0A7U2I7K9</accession>